<evidence type="ECO:0000256" key="4">
    <source>
        <dbReference type="ARBA" id="ARBA00022807"/>
    </source>
</evidence>
<dbReference type="EMBL" id="PEBK01000007">
    <property type="protein sequence ID" value="PJM74828.1"/>
    <property type="molecule type" value="Genomic_DNA"/>
</dbReference>
<comment type="similarity">
    <text evidence="1">Belongs to the peptidase C40 family.</text>
</comment>
<dbReference type="GO" id="GO:0008234">
    <property type="term" value="F:cysteine-type peptidase activity"/>
    <property type="evidence" value="ECO:0007669"/>
    <property type="project" value="UniProtKB-KW"/>
</dbReference>
<reference evidence="7 8" key="1">
    <citation type="submission" date="2017-10" db="EMBL/GenBank/DDBJ databases">
        <title>Draft genome sequences of strains TRE 1, TRE 9, TRE H and TRI 7, isolated from tamarins, belonging to four potential novel Bifidobacterium species.</title>
        <authorList>
            <person name="Mattarelli P."/>
            <person name="Modesto M."/>
            <person name="Puglisi E."/>
            <person name="Morelli L."/>
            <person name="Spezio C."/>
            <person name="Bonetti A."/>
            <person name="Sandri C."/>
        </authorList>
    </citation>
    <scope>NUCLEOTIDE SEQUENCE [LARGE SCALE GENOMIC DNA]</scope>
    <source>
        <strain evidence="8">TRI7</strain>
    </source>
</reference>
<dbReference type="Gene3D" id="3.90.1720.10">
    <property type="entry name" value="endopeptidase domain like (from Nostoc punctiforme)"/>
    <property type="match status" value="1"/>
</dbReference>
<dbReference type="InterPro" id="IPR038765">
    <property type="entry name" value="Papain-like_cys_pep_sf"/>
</dbReference>
<feature type="compositionally biased region" description="Polar residues" evidence="5">
    <location>
        <begin position="185"/>
        <end position="201"/>
    </location>
</feature>
<organism evidence="7 8">
    <name type="scientific">Bifidobacterium simiarum</name>
    <dbReference type="NCBI Taxonomy" id="2045441"/>
    <lineage>
        <taxon>Bacteria</taxon>
        <taxon>Bacillati</taxon>
        <taxon>Actinomycetota</taxon>
        <taxon>Actinomycetes</taxon>
        <taxon>Bifidobacteriales</taxon>
        <taxon>Bifidobacteriaceae</taxon>
        <taxon>Bifidobacterium</taxon>
    </lineage>
</organism>
<keyword evidence="8" id="KW-1185">Reference proteome</keyword>
<dbReference type="AlphaFoldDB" id="A0A2M9HDD1"/>
<dbReference type="Proteomes" id="UP000231451">
    <property type="component" value="Unassembled WGS sequence"/>
</dbReference>
<evidence type="ECO:0000313" key="8">
    <source>
        <dbReference type="Proteomes" id="UP000231451"/>
    </source>
</evidence>
<evidence type="ECO:0000313" key="7">
    <source>
        <dbReference type="EMBL" id="PJM74828.1"/>
    </source>
</evidence>
<dbReference type="InterPro" id="IPR000064">
    <property type="entry name" value="NLP_P60_dom"/>
</dbReference>
<dbReference type="GO" id="GO:0006508">
    <property type="term" value="P:proteolysis"/>
    <property type="evidence" value="ECO:0007669"/>
    <property type="project" value="UniProtKB-KW"/>
</dbReference>
<evidence type="ECO:0000256" key="3">
    <source>
        <dbReference type="ARBA" id="ARBA00022801"/>
    </source>
</evidence>
<dbReference type="SUPFAM" id="SSF69360">
    <property type="entry name" value="Cell wall binding repeat"/>
    <property type="match status" value="1"/>
</dbReference>
<dbReference type="PROSITE" id="PS51935">
    <property type="entry name" value="NLPC_P60"/>
    <property type="match status" value="1"/>
</dbReference>
<dbReference type="PANTHER" id="PTHR47359">
    <property type="entry name" value="PEPTIDOGLYCAN DL-ENDOPEPTIDASE CWLO"/>
    <property type="match status" value="1"/>
</dbReference>
<dbReference type="Gene3D" id="2.10.270.10">
    <property type="entry name" value="Cholin Binding"/>
    <property type="match status" value="1"/>
</dbReference>
<feature type="domain" description="NlpC/P60" evidence="6">
    <location>
        <begin position="366"/>
        <end position="497"/>
    </location>
</feature>
<dbReference type="Gene3D" id="2.10.270.20">
    <property type="match status" value="1"/>
</dbReference>
<name>A0A2M9HDD1_9BIFI</name>
<dbReference type="SUPFAM" id="SSF54001">
    <property type="entry name" value="Cysteine proteinases"/>
    <property type="match status" value="1"/>
</dbReference>
<evidence type="ECO:0000256" key="2">
    <source>
        <dbReference type="ARBA" id="ARBA00022670"/>
    </source>
</evidence>
<keyword evidence="2" id="KW-0645">Protease</keyword>
<dbReference type="InterPro" id="IPR051794">
    <property type="entry name" value="PG_Endopeptidase_C40"/>
</dbReference>
<dbReference type="OrthoDB" id="514320at2"/>
<keyword evidence="4" id="KW-0788">Thiol protease</keyword>
<comment type="caution">
    <text evidence="7">The sequence shown here is derived from an EMBL/GenBank/DDBJ whole genome shotgun (WGS) entry which is preliminary data.</text>
</comment>
<evidence type="ECO:0000256" key="1">
    <source>
        <dbReference type="ARBA" id="ARBA00007074"/>
    </source>
</evidence>
<gene>
    <name evidence="7" type="ORF">CSQ87_07730</name>
</gene>
<feature type="region of interest" description="Disordered" evidence="5">
    <location>
        <begin position="96"/>
        <end position="201"/>
    </location>
</feature>
<sequence length="497" mass="54985">MGRRDDDLVGQRQRRRAADVRGRTVIAGSVSAKGMRIMRAQRIMRTQNDHQNQTGRWAHRGPKGRSAVRAAVASAITVCALSMLLPSALADTAQGNAAQNDTTQTDTTQTETAQTETAQTDTAQTQSSSPSQSQSTQSQSAQSQSTQSQPTQTPAAGTESSGSSSASTPELEYGKGSESTEHTNSDQPNTPTGRGSESTTVGWQQDGGQWYYIENGVPLKGQQRIAGGVYYLDNRTGARRTGWIRLANGRTMYFNPRNGKKVFGEAKIGASWYYFESGSGYRHSGWQKIGNRYCYFDKRTGARLSGTHMIDGYRRWFNPKNGATDKYGWQNKPQYFQVSSRSVTFNRPAPWNYASPSRLSVTASRHDAIEAMISRAYDYMGTPYVWDYALAPGVGVDCAGLVMQSLYATGMNMAEYNPYNHWYDPWHSHDANNLSGDKRFPRVPLSQRQRGDLIFYPGHVAIYLGNDMVIEADVPRVSVNSIFKGGRVPWAVSRPFS</sequence>
<keyword evidence="3" id="KW-0378">Hydrolase</keyword>
<evidence type="ECO:0000256" key="5">
    <source>
        <dbReference type="SAM" id="MobiDB-lite"/>
    </source>
</evidence>
<feature type="compositionally biased region" description="Low complexity" evidence="5">
    <location>
        <begin position="96"/>
        <end position="170"/>
    </location>
</feature>
<dbReference type="Pfam" id="PF00877">
    <property type="entry name" value="NLPC_P60"/>
    <property type="match status" value="1"/>
</dbReference>
<feature type="region of interest" description="Disordered" evidence="5">
    <location>
        <begin position="1"/>
        <end position="20"/>
    </location>
</feature>
<evidence type="ECO:0000259" key="6">
    <source>
        <dbReference type="PROSITE" id="PS51935"/>
    </source>
</evidence>
<proteinExistence type="inferred from homology"/>
<protein>
    <recommendedName>
        <fullName evidence="6">NlpC/P60 domain-containing protein</fullName>
    </recommendedName>
</protein>
<accession>A0A2M9HDD1</accession>
<dbReference type="PANTHER" id="PTHR47359:SF3">
    <property type="entry name" value="NLP_P60 DOMAIN-CONTAINING PROTEIN-RELATED"/>
    <property type="match status" value="1"/>
</dbReference>
<feature type="compositionally biased region" description="Basic and acidic residues" evidence="5">
    <location>
        <begin position="172"/>
        <end position="184"/>
    </location>
</feature>